<reference evidence="3 4" key="1">
    <citation type="submission" date="2018-01" db="EMBL/GenBank/DDBJ databases">
        <title>The draft genome sequence of Cohaesibacter sp. H1304.</title>
        <authorList>
            <person name="Wang N.-N."/>
            <person name="Du Z.-J."/>
        </authorList>
    </citation>
    <scope>NUCLEOTIDE SEQUENCE [LARGE SCALE GENOMIC DNA]</scope>
    <source>
        <strain evidence="3 4">H1304</strain>
    </source>
</reference>
<keyword evidence="4" id="KW-1185">Reference proteome</keyword>
<dbReference type="EMBL" id="PKUQ01000022">
    <property type="protein sequence ID" value="PLW76881.1"/>
    <property type="molecule type" value="Genomic_DNA"/>
</dbReference>
<evidence type="ECO:0000256" key="2">
    <source>
        <dbReference type="SAM" id="MobiDB-lite"/>
    </source>
</evidence>
<proteinExistence type="inferred from homology"/>
<dbReference type="SUPFAM" id="SSF160544">
    <property type="entry name" value="EscU C-terminal domain-like"/>
    <property type="match status" value="1"/>
</dbReference>
<feature type="compositionally biased region" description="Polar residues" evidence="2">
    <location>
        <begin position="10"/>
        <end position="20"/>
    </location>
</feature>
<dbReference type="Pfam" id="PF01312">
    <property type="entry name" value="Bac_export_2"/>
    <property type="match status" value="1"/>
</dbReference>
<organism evidence="3 4">
    <name type="scientific">Cohaesibacter celericrescens</name>
    <dbReference type="NCBI Taxonomy" id="2067669"/>
    <lineage>
        <taxon>Bacteria</taxon>
        <taxon>Pseudomonadati</taxon>
        <taxon>Pseudomonadota</taxon>
        <taxon>Alphaproteobacteria</taxon>
        <taxon>Hyphomicrobiales</taxon>
        <taxon>Cohaesibacteraceae</taxon>
    </lineage>
</organism>
<comment type="similarity">
    <text evidence="1">Belongs to the type III secretion exporter family.</text>
</comment>
<dbReference type="InterPro" id="IPR029025">
    <property type="entry name" value="T3SS_substrate_exporter_C"/>
</dbReference>
<comment type="caution">
    <text evidence="3">The sequence shown here is derived from an EMBL/GenBank/DDBJ whole genome shotgun (WGS) entry which is preliminary data.</text>
</comment>
<accession>A0A2N5XQU0</accession>
<dbReference type="InterPro" id="IPR006135">
    <property type="entry name" value="T3SS_substrate_exporter"/>
</dbReference>
<dbReference type="GO" id="GO:0005886">
    <property type="term" value="C:plasma membrane"/>
    <property type="evidence" value="ECO:0007669"/>
    <property type="project" value="TreeGrafter"/>
</dbReference>
<protein>
    <submittedName>
        <fullName evidence="3">Type III secretion protein</fullName>
    </submittedName>
</protein>
<dbReference type="Proteomes" id="UP000234881">
    <property type="component" value="Unassembled WGS sequence"/>
</dbReference>
<feature type="region of interest" description="Disordered" evidence="2">
    <location>
        <begin position="1"/>
        <end position="20"/>
    </location>
</feature>
<sequence>MTKRPHSFPKDTQQAPVSSTPAKLAVALQYEQGKDPAPRVIAKGTGETAERIIDLAREHDIVVEGNPVLAEALSQVELDQYVPENLFTAVATVIGFVMQTAEKKRKNQSSSLSETINSGGQ</sequence>
<dbReference type="RefSeq" id="WP_101534169.1">
    <property type="nucleotide sequence ID" value="NZ_PKUQ01000022.1"/>
</dbReference>
<dbReference type="PANTHER" id="PTHR30531">
    <property type="entry name" value="FLAGELLAR BIOSYNTHETIC PROTEIN FLHB"/>
    <property type="match status" value="1"/>
</dbReference>
<evidence type="ECO:0000313" key="4">
    <source>
        <dbReference type="Proteomes" id="UP000234881"/>
    </source>
</evidence>
<dbReference type="Gene3D" id="3.40.1690.10">
    <property type="entry name" value="secretion proteins EscU"/>
    <property type="match status" value="1"/>
</dbReference>
<dbReference type="AlphaFoldDB" id="A0A2N5XQU0"/>
<name>A0A2N5XQU0_9HYPH</name>
<evidence type="ECO:0000256" key="1">
    <source>
        <dbReference type="ARBA" id="ARBA00010690"/>
    </source>
</evidence>
<evidence type="ECO:0000313" key="3">
    <source>
        <dbReference type="EMBL" id="PLW76881.1"/>
    </source>
</evidence>
<dbReference type="OrthoDB" id="5244399at2"/>
<dbReference type="PRINTS" id="PR00950">
    <property type="entry name" value="TYPE3IMSPROT"/>
</dbReference>
<dbReference type="PANTHER" id="PTHR30531:SF12">
    <property type="entry name" value="FLAGELLAR BIOSYNTHETIC PROTEIN FLHB"/>
    <property type="match status" value="1"/>
</dbReference>
<dbReference type="GO" id="GO:0009306">
    <property type="term" value="P:protein secretion"/>
    <property type="evidence" value="ECO:0007669"/>
    <property type="project" value="InterPro"/>
</dbReference>
<gene>
    <name evidence="3" type="ORF">C0081_12545</name>
</gene>